<keyword evidence="8" id="KW-0067">ATP-binding</keyword>
<dbReference type="STRING" id="518766.Rmar_0480"/>
<dbReference type="KEGG" id="rmr:Rmar_0480"/>
<dbReference type="GO" id="GO:0003724">
    <property type="term" value="F:RNA helicase activity"/>
    <property type="evidence" value="ECO:0007669"/>
    <property type="project" value="TreeGrafter"/>
</dbReference>
<gene>
    <name evidence="12" type="ordered locus">Rmar_0480</name>
</gene>
<dbReference type="PROSITE" id="PS51192">
    <property type="entry name" value="HELICASE_ATP_BIND_1"/>
    <property type="match status" value="1"/>
</dbReference>
<reference evidence="12 13" key="1">
    <citation type="journal article" date="2009" name="Stand. Genomic Sci.">
        <title>Complete genome sequence of Rhodothermus marinus type strain (R-10).</title>
        <authorList>
            <person name="Nolan M."/>
            <person name="Tindall B.J."/>
            <person name="Pomrenke H."/>
            <person name="Lapidus A."/>
            <person name="Copeland A."/>
            <person name="Glavina Del Rio T."/>
            <person name="Lucas S."/>
            <person name="Chen F."/>
            <person name="Tice H."/>
            <person name="Cheng J.F."/>
            <person name="Saunders E."/>
            <person name="Han C."/>
            <person name="Bruce D."/>
            <person name="Goodwin L."/>
            <person name="Chain P."/>
            <person name="Pitluck S."/>
            <person name="Ovchinikova G."/>
            <person name="Pati A."/>
            <person name="Ivanova N."/>
            <person name="Mavromatis K."/>
            <person name="Chen A."/>
            <person name="Palaniappan K."/>
            <person name="Land M."/>
            <person name="Hauser L."/>
            <person name="Chang Y.J."/>
            <person name="Jeffries C.D."/>
            <person name="Brettin T."/>
            <person name="Goker M."/>
            <person name="Bristow J."/>
            <person name="Eisen J.A."/>
            <person name="Markowitz V."/>
            <person name="Hugenholtz P."/>
            <person name="Kyrpides N.C."/>
            <person name="Klenk H.P."/>
            <person name="Detter J.C."/>
        </authorList>
    </citation>
    <scope>NUCLEOTIDE SEQUENCE [LARGE SCALE GENOMIC DNA]</scope>
    <source>
        <strain evidence="13">ATCC 43812 / DSM 4252 / R-10</strain>
    </source>
</reference>
<dbReference type="Gene3D" id="1.10.3210.30">
    <property type="match status" value="1"/>
</dbReference>
<name>D0MET2_RHOM4</name>
<dbReference type="GO" id="GO:0005524">
    <property type="term" value="F:ATP binding"/>
    <property type="evidence" value="ECO:0007669"/>
    <property type="project" value="UniProtKB-KW"/>
</dbReference>
<dbReference type="SMART" id="SM00487">
    <property type="entry name" value="DEXDc"/>
    <property type="match status" value="1"/>
</dbReference>
<evidence type="ECO:0000256" key="6">
    <source>
        <dbReference type="ARBA" id="ARBA00022801"/>
    </source>
</evidence>
<dbReference type="GO" id="GO:0016787">
    <property type="term" value="F:hydrolase activity"/>
    <property type="evidence" value="ECO:0007669"/>
    <property type="project" value="UniProtKB-KW"/>
</dbReference>
<comment type="similarity">
    <text evidence="2">In the central section; belongs to the CRISPR-associated helicase Cas3 family.</text>
</comment>
<dbReference type="SUPFAM" id="SSF52540">
    <property type="entry name" value="P-loop containing nucleoside triphosphate hydrolases"/>
    <property type="match status" value="1"/>
</dbReference>
<sequence length="868" mass="96691">MEGAPSPAQFWAKLRYTEERHPENIVAWHPLVAHAADVAAVVEALLQRTLLRKRLARLIGWNDLAEVHVARLAVLAALHDAGKANHGFQDQAFDPRVRSPGHVRPIVEILCADEPARWLEPLKIGEMAGWFVSEEVFYHFLLATWSHHGRPVLPEGDFQAHYWRPNARRDPRAAWRRLAELVRLWFPAAFADGAEPFPADPRFQHAFNGLLTLADWIGSDTRFFPYADETADPMCPIERAREGARRALQSLFLDAAGGRKALGDVPVGFRGVIEAGTPYPIQQACYDLPVHPQGSLTILESDTGSGKTEAAVARFLRLYQEGLVDGMYFALPTRSAASQIHRRITEIVARVFPEAHRPPVVLAVPGYLRVDEAEAVRLPDFRVLWDDEALRYRGWAAEHPKRYLAGPIVVGTIDQVLLAGLQVSHAHMRAAALLRHFLVVDEVHASDPYMTTLLERILAFHLAAGGHALLMSATLGSVARVRYATKGGTPPPLDEAEGERYPLLTHVDAGRQRLETVSAASSGREKPVTIRVESIASDPQAVAELALQHARVGARVLLIRNRVEDCLAVQQAFEEAACDDRSLLLTCNGQPVPHHGRYAPEDRRALDAAIEAAFGKNSPRRGLVAACTQTVEQSLDIDADLLITDLCPIDVLLQRIGRLHRHERPRPKGYEQAVCLVLTPAERDLTRTIQPDGGARGPHGLGTVYPDLRVIEATWRVLEGQNLWQIPRDNRRLVERATHPAVLQQIVREKGERWEAHQRHILGQEAANRYVPKITGLHFERPFGAHPFGRDIAPRTRLGDDDYRVELPEPVLGPFGWPVGTLPVASWMVGDELPEEPKARDVTPFDGGFSFVFAGRRFHYDRLGLQIV</sequence>
<dbReference type="InterPro" id="IPR038257">
    <property type="entry name" value="CRISPR-assoc_Cas3_HD_sf"/>
</dbReference>
<keyword evidence="5" id="KW-0547">Nucleotide-binding</keyword>
<dbReference type="GO" id="GO:0004518">
    <property type="term" value="F:nuclease activity"/>
    <property type="evidence" value="ECO:0007669"/>
    <property type="project" value="UniProtKB-KW"/>
</dbReference>
<dbReference type="CDD" id="cd09641">
    <property type="entry name" value="Cas3''_I"/>
    <property type="match status" value="1"/>
</dbReference>
<dbReference type="GO" id="GO:0046872">
    <property type="term" value="F:metal ion binding"/>
    <property type="evidence" value="ECO:0007669"/>
    <property type="project" value="UniProtKB-KW"/>
</dbReference>
<dbReference type="PROSITE" id="PS51643">
    <property type="entry name" value="HD_CAS3"/>
    <property type="match status" value="1"/>
</dbReference>
<evidence type="ECO:0000259" key="10">
    <source>
        <dbReference type="PROSITE" id="PS51192"/>
    </source>
</evidence>
<dbReference type="HOGENOM" id="CLU_013924_2_0_10"/>
<evidence type="ECO:0000256" key="9">
    <source>
        <dbReference type="ARBA" id="ARBA00023118"/>
    </source>
</evidence>
<dbReference type="InterPro" id="IPR006474">
    <property type="entry name" value="Helicase_Cas3_CRISPR-ass_core"/>
</dbReference>
<keyword evidence="9" id="KW-0051">Antiviral defense</keyword>
<evidence type="ECO:0000313" key="12">
    <source>
        <dbReference type="EMBL" id="ACY47382.1"/>
    </source>
</evidence>
<dbReference type="InterPro" id="IPR054712">
    <property type="entry name" value="Cas3-like_dom"/>
</dbReference>
<evidence type="ECO:0000256" key="2">
    <source>
        <dbReference type="ARBA" id="ARBA00009046"/>
    </source>
</evidence>
<evidence type="ECO:0000313" key="13">
    <source>
        <dbReference type="Proteomes" id="UP000002221"/>
    </source>
</evidence>
<dbReference type="RefSeq" id="WP_012842994.1">
    <property type="nucleotide sequence ID" value="NC_013501.1"/>
</dbReference>
<evidence type="ECO:0000259" key="11">
    <source>
        <dbReference type="PROSITE" id="PS51643"/>
    </source>
</evidence>
<proteinExistence type="inferred from homology"/>
<organism evidence="12 13">
    <name type="scientific">Rhodothermus marinus (strain ATCC 43812 / DSM 4252 / R-10)</name>
    <name type="common">Rhodothermus obamensis</name>
    <dbReference type="NCBI Taxonomy" id="518766"/>
    <lineage>
        <taxon>Bacteria</taxon>
        <taxon>Pseudomonadati</taxon>
        <taxon>Rhodothermota</taxon>
        <taxon>Rhodothermia</taxon>
        <taxon>Rhodothermales</taxon>
        <taxon>Rhodothermaceae</taxon>
        <taxon>Rhodothermus</taxon>
    </lineage>
</organism>
<dbReference type="GO" id="GO:0051607">
    <property type="term" value="P:defense response to virus"/>
    <property type="evidence" value="ECO:0007669"/>
    <property type="project" value="UniProtKB-KW"/>
</dbReference>
<dbReference type="Pfam" id="PF18019">
    <property type="entry name" value="Cas3_HD"/>
    <property type="match status" value="1"/>
</dbReference>
<evidence type="ECO:0000256" key="3">
    <source>
        <dbReference type="ARBA" id="ARBA00022722"/>
    </source>
</evidence>
<dbReference type="GO" id="GO:0003723">
    <property type="term" value="F:RNA binding"/>
    <property type="evidence" value="ECO:0007669"/>
    <property type="project" value="TreeGrafter"/>
</dbReference>
<evidence type="ECO:0000256" key="7">
    <source>
        <dbReference type="ARBA" id="ARBA00022806"/>
    </source>
</evidence>
<evidence type="ECO:0000256" key="4">
    <source>
        <dbReference type="ARBA" id="ARBA00022723"/>
    </source>
</evidence>
<dbReference type="eggNOG" id="COG1203">
    <property type="taxonomic scope" value="Bacteria"/>
</dbReference>
<keyword evidence="6" id="KW-0378">Hydrolase</keyword>
<evidence type="ECO:0000256" key="5">
    <source>
        <dbReference type="ARBA" id="ARBA00022741"/>
    </source>
</evidence>
<keyword evidence="4" id="KW-0479">Metal-binding</keyword>
<dbReference type="NCBIfam" id="TIGR01596">
    <property type="entry name" value="cas3_HD"/>
    <property type="match status" value="1"/>
</dbReference>
<comment type="similarity">
    <text evidence="1">In the N-terminal section; belongs to the CRISPR-associated nuclease Cas3-HD family.</text>
</comment>
<keyword evidence="13" id="KW-1185">Reference proteome</keyword>
<keyword evidence="3" id="KW-0540">Nuclease</keyword>
<dbReference type="InterPro" id="IPR014001">
    <property type="entry name" value="Helicase_ATP-bd"/>
</dbReference>
<dbReference type="EMBL" id="CP001807">
    <property type="protein sequence ID" value="ACY47382.1"/>
    <property type="molecule type" value="Genomic_DNA"/>
</dbReference>
<dbReference type="Pfam" id="PF22590">
    <property type="entry name" value="Cas3-like_C_2"/>
    <property type="match status" value="1"/>
</dbReference>
<dbReference type="Gene3D" id="3.40.50.300">
    <property type="entry name" value="P-loop containing nucleotide triphosphate hydrolases"/>
    <property type="match status" value="2"/>
</dbReference>
<dbReference type="Proteomes" id="UP000002221">
    <property type="component" value="Chromosome"/>
</dbReference>
<dbReference type="AlphaFoldDB" id="D0MET2"/>
<protein>
    <submittedName>
        <fullName evidence="12">CRISPR-associated helicase Cas3</fullName>
    </submittedName>
</protein>
<keyword evidence="7" id="KW-0347">Helicase</keyword>
<dbReference type="PANTHER" id="PTHR47963:SF9">
    <property type="entry name" value="CRISPR-ASSOCIATED ENDONUCLEASE_HELICASE CAS3"/>
    <property type="match status" value="1"/>
</dbReference>
<feature type="domain" description="HD Cas3-type" evidence="11">
    <location>
        <begin position="24"/>
        <end position="217"/>
    </location>
</feature>
<accession>D0MET2</accession>
<dbReference type="InterPro" id="IPR027417">
    <property type="entry name" value="P-loop_NTPase"/>
</dbReference>
<dbReference type="PANTHER" id="PTHR47963">
    <property type="entry name" value="DEAD-BOX ATP-DEPENDENT RNA HELICASE 47, MITOCHONDRIAL"/>
    <property type="match status" value="1"/>
</dbReference>
<dbReference type="NCBIfam" id="TIGR01587">
    <property type="entry name" value="cas3_core"/>
    <property type="match status" value="1"/>
</dbReference>
<dbReference type="InterPro" id="IPR050547">
    <property type="entry name" value="DEAD_box_RNA_helicases"/>
</dbReference>
<dbReference type="InterPro" id="IPR006483">
    <property type="entry name" value="CRISPR-assoc_Cas3_HD"/>
</dbReference>
<evidence type="ECO:0000256" key="1">
    <source>
        <dbReference type="ARBA" id="ARBA00006847"/>
    </source>
</evidence>
<evidence type="ECO:0000256" key="8">
    <source>
        <dbReference type="ARBA" id="ARBA00022840"/>
    </source>
</evidence>
<feature type="domain" description="Helicase ATP-binding" evidence="10">
    <location>
        <begin position="288"/>
        <end position="493"/>
    </location>
</feature>
<dbReference type="OrthoDB" id="9810236at2"/>